<feature type="region of interest" description="Disordered" evidence="1">
    <location>
        <begin position="83"/>
        <end position="199"/>
    </location>
</feature>
<proteinExistence type="predicted"/>
<organism evidence="2 3">
    <name type="scientific">Puccinia striiformis</name>
    <dbReference type="NCBI Taxonomy" id="27350"/>
    <lineage>
        <taxon>Eukaryota</taxon>
        <taxon>Fungi</taxon>
        <taxon>Dikarya</taxon>
        <taxon>Basidiomycota</taxon>
        <taxon>Pucciniomycotina</taxon>
        <taxon>Pucciniomycetes</taxon>
        <taxon>Pucciniales</taxon>
        <taxon>Pucciniaceae</taxon>
        <taxon>Puccinia</taxon>
    </lineage>
</organism>
<feature type="compositionally biased region" description="Acidic residues" evidence="1">
    <location>
        <begin position="140"/>
        <end position="152"/>
    </location>
</feature>
<keyword evidence="3" id="KW-1185">Reference proteome</keyword>
<evidence type="ECO:0000256" key="1">
    <source>
        <dbReference type="SAM" id="MobiDB-lite"/>
    </source>
</evidence>
<feature type="compositionally biased region" description="Acidic residues" evidence="1">
    <location>
        <begin position="115"/>
        <end position="125"/>
    </location>
</feature>
<dbReference type="AlphaFoldDB" id="A0A2S4UMK4"/>
<protein>
    <submittedName>
        <fullName evidence="2">Uncharacterized protein</fullName>
    </submittedName>
</protein>
<reference evidence="2 3" key="1">
    <citation type="submission" date="2017-12" db="EMBL/GenBank/DDBJ databases">
        <title>Gene loss provides genomic basis for host adaptation in cereal stripe rust fungi.</title>
        <authorList>
            <person name="Xia C."/>
        </authorList>
    </citation>
    <scope>NUCLEOTIDE SEQUENCE [LARGE SCALE GENOMIC DNA]</scope>
    <source>
        <strain evidence="2 3">93TX-2</strain>
    </source>
</reference>
<evidence type="ECO:0000313" key="2">
    <source>
        <dbReference type="EMBL" id="POV98535.1"/>
    </source>
</evidence>
<dbReference type="Proteomes" id="UP000238274">
    <property type="component" value="Unassembled WGS sequence"/>
</dbReference>
<evidence type="ECO:0000313" key="3">
    <source>
        <dbReference type="Proteomes" id="UP000238274"/>
    </source>
</evidence>
<feature type="compositionally biased region" description="Polar residues" evidence="1">
    <location>
        <begin position="163"/>
        <end position="186"/>
    </location>
</feature>
<reference evidence="3" key="3">
    <citation type="journal article" date="2018" name="Mol. Plant Microbe Interact.">
        <title>Genome sequence resources for the wheat stripe rust pathogen (Puccinia striiformis f. sp. tritici) and the barley stripe rust pathogen (Puccinia striiformis f. sp. hordei).</title>
        <authorList>
            <person name="Xia C."/>
            <person name="Wang M."/>
            <person name="Yin C."/>
            <person name="Cornejo O.E."/>
            <person name="Hulbert S.H."/>
            <person name="Chen X."/>
        </authorList>
    </citation>
    <scope>NUCLEOTIDE SEQUENCE [LARGE SCALE GENOMIC DNA]</scope>
    <source>
        <strain evidence="3">93TX-2</strain>
    </source>
</reference>
<dbReference type="EMBL" id="PKSM01000296">
    <property type="protein sequence ID" value="POV98535.1"/>
    <property type="molecule type" value="Genomic_DNA"/>
</dbReference>
<accession>A0A2S4UMK4</accession>
<reference evidence="3" key="2">
    <citation type="journal article" date="2018" name="BMC Genomics">
        <title>Genomic insights into host adaptation between the wheat stripe rust pathogen (Puccinia striiformis f. sp. tritici) and the barley stripe rust pathogen (Puccinia striiformis f. sp. hordei).</title>
        <authorList>
            <person name="Xia C."/>
            <person name="Wang M."/>
            <person name="Yin C."/>
            <person name="Cornejo O.E."/>
            <person name="Hulbert S.H."/>
            <person name="Chen X."/>
        </authorList>
    </citation>
    <scope>NUCLEOTIDE SEQUENCE [LARGE SCALE GENOMIC DNA]</scope>
    <source>
        <strain evidence="3">93TX-2</strain>
    </source>
</reference>
<name>A0A2S4UMK4_9BASI</name>
<sequence>MTLPGEKILFSINGINITLANELMFSNSGFERLPNNGGPQKYRCIICDNARPCLKGSFNKHMTSLKHQDKLKQLAFLSEEAQRNRQDNLNYSDNYRHTPSEVADDNSSLGQNGESDLDDEDEDVGMDPADWGYPLHFDPNEEEKEEEEEEEPGMSYWDWHWGNETSASNEEPPTLGPNQSYTQPGPQRSRRVPANAPWYPFPTKEVNLNLLLCGLVMC</sequence>
<gene>
    <name evidence="2" type="ORF">PSHT_13956</name>
</gene>
<dbReference type="VEuPathDB" id="FungiDB:PSTT_15457"/>
<dbReference type="VEuPathDB" id="FungiDB:PSHT_13956"/>
<comment type="caution">
    <text evidence="2">The sequence shown here is derived from an EMBL/GenBank/DDBJ whole genome shotgun (WGS) entry which is preliminary data.</text>
</comment>